<feature type="domain" description="MANSC" evidence="10">
    <location>
        <begin position="29"/>
        <end position="113"/>
    </location>
</feature>
<evidence type="ECO:0000256" key="2">
    <source>
        <dbReference type="ARBA" id="ARBA00022692"/>
    </source>
</evidence>
<feature type="chain" id="PRO_5034173470" evidence="9">
    <location>
        <begin position="23"/>
        <end position="476"/>
    </location>
</feature>
<evidence type="ECO:0000256" key="6">
    <source>
        <dbReference type="ARBA" id="ARBA00023180"/>
    </source>
</evidence>
<dbReference type="InterPro" id="IPR011106">
    <property type="entry name" value="MANSC_N"/>
</dbReference>
<evidence type="ECO:0000313" key="11">
    <source>
        <dbReference type="Ensembl" id="ENSAPLP00020008016.1"/>
    </source>
</evidence>
<evidence type="ECO:0000256" key="9">
    <source>
        <dbReference type="SAM" id="SignalP"/>
    </source>
</evidence>
<dbReference type="SMART" id="SM00765">
    <property type="entry name" value="MANEC"/>
    <property type="match status" value="1"/>
</dbReference>
<accession>A0A8B9Z9I3</accession>
<evidence type="ECO:0000256" key="5">
    <source>
        <dbReference type="ARBA" id="ARBA00023136"/>
    </source>
</evidence>
<proteinExistence type="predicted"/>
<feature type="compositionally biased region" description="Polar residues" evidence="7">
    <location>
        <begin position="231"/>
        <end position="246"/>
    </location>
</feature>
<keyword evidence="2 8" id="KW-0812">Transmembrane</keyword>
<comment type="subcellular location">
    <subcellularLocation>
        <location evidence="1">Membrane</location>
        <topology evidence="1">Single-pass type I membrane protein</topology>
    </subcellularLocation>
</comment>
<organism evidence="11 12">
    <name type="scientific">Anas platyrhynchos</name>
    <name type="common">Mallard</name>
    <name type="synonym">Anas boschas</name>
    <dbReference type="NCBI Taxonomy" id="8839"/>
    <lineage>
        <taxon>Eukaryota</taxon>
        <taxon>Metazoa</taxon>
        <taxon>Chordata</taxon>
        <taxon>Craniata</taxon>
        <taxon>Vertebrata</taxon>
        <taxon>Euteleostomi</taxon>
        <taxon>Archelosauria</taxon>
        <taxon>Archosauria</taxon>
        <taxon>Dinosauria</taxon>
        <taxon>Saurischia</taxon>
        <taxon>Theropoda</taxon>
        <taxon>Coelurosauria</taxon>
        <taxon>Aves</taxon>
        <taxon>Neognathae</taxon>
        <taxon>Galloanserae</taxon>
        <taxon>Anseriformes</taxon>
        <taxon>Anatidae</taxon>
        <taxon>Anatinae</taxon>
        <taxon>Anas</taxon>
    </lineage>
</organism>
<feature type="signal peptide" evidence="9">
    <location>
        <begin position="1"/>
        <end position="22"/>
    </location>
</feature>
<protein>
    <submittedName>
        <fullName evidence="11">MANSC domain containing 1</fullName>
    </submittedName>
</protein>
<sequence>MSAGIGLRLLLLACLAPRPALGQGCSAEKEENAIVDISFALPAGIRGAEPVYASAPEACMRACCLGKGLPGDKKCNFMIFDARGTKTHPNCYLFYCPSTEACPMKPATGFVSYKIARDTYAQEDTSLKNEDFHLNEYSLPLDAGAYISHSLTSHQNHTTALQQSVFHQASELPNHVDKHLDNIEFHTVFPESQTANNLESLDPIPKQKEINLPPNMSSNVQTGNPSALFPSTQSGVPGPSSTTMSPLPTGVTRVESHTTSPPPDGAKSSAVTIRATFMHTATARVEHGVSAASTAVTHVPFSNPTISASTSTTKRVTSNSSLATATSRRRTSAIPPEPTLVSSNDTSHVTLLSFSDFVPSTSGSPLASQNNHQDYDPSDSESYLSESALRRKGVLQLEDKNKLVAALLFGVIFLLLVITFMGKKMHESLQKRHYTRLDYLINGMYADSRWKLVGELSKDNSWIIGRRYRKGVVSRF</sequence>
<feature type="region of interest" description="Disordered" evidence="7">
    <location>
        <begin position="362"/>
        <end position="381"/>
    </location>
</feature>
<evidence type="ECO:0000256" key="3">
    <source>
        <dbReference type="ARBA" id="ARBA00022729"/>
    </source>
</evidence>
<reference evidence="11" key="2">
    <citation type="submission" date="2025-08" db="UniProtKB">
        <authorList>
            <consortium name="Ensembl"/>
        </authorList>
    </citation>
    <scope>IDENTIFICATION</scope>
</reference>
<keyword evidence="3 9" id="KW-0732">Signal</keyword>
<evidence type="ECO:0000256" key="1">
    <source>
        <dbReference type="ARBA" id="ARBA00004479"/>
    </source>
</evidence>
<keyword evidence="4 8" id="KW-1133">Transmembrane helix</keyword>
<name>A0A8B9Z9I3_ANAPL</name>
<feature type="region of interest" description="Disordered" evidence="7">
    <location>
        <begin position="301"/>
        <end position="344"/>
    </location>
</feature>
<feature type="compositionally biased region" description="Polar residues" evidence="7">
    <location>
        <begin position="362"/>
        <end position="372"/>
    </location>
</feature>
<evidence type="ECO:0000259" key="10">
    <source>
        <dbReference type="PROSITE" id="PS50986"/>
    </source>
</evidence>
<reference evidence="11" key="1">
    <citation type="submission" date="2019-08" db="EMBL/GenBank/DDBJ databases">
        <title>Three high-quality genomes provides insights into domestication of ducks.</title>
        <authorList>
            <person name="Hou Z.C."/>
            <person name="Zhu F."/>
            <person name="Yin Z.T."/>
            <person name="Zhang F."/>
        </authorList>
    </citation>
    <scope>NUCLEOTIDE SEQUENCE [LARGE SCALE GENOMIC DNA]</scope>
</reference>
<dbReference type="PANTHER" id="PTHR46876">
    <property type="entry name" value="LOW-DENSITY LIPOPROTEIN RECEPTOR-RELATED PROTEIN 11"/>
    <property type="match status" value="1"/>
</dbReference>
<feature type="transmembrane region" description="Helical" evidence="8">
    <location>
        <begin position="403"/>
        <end position="422"/>
    </location>
</feature>
<evidence type="ECO:0000313" key="12">
    <source>
        <dbReference type="Proteomes" id="UP000694400"/>
    </source>
</evidence>
<feature type="compositionally biased region" description="Polar residues" evidence="7">
    <location>
        <begin position="301"/>
        <end position="326"/>
    </location>
</feature>
<evidence type="ECO:0000256" key="8">
    <source>
        <dbReference type="SAM" id="Phobius"/>
    </source>
</evidence>
<keyword evidence="6" id="KW-0325">Glycoprotein</keyword>
<dbReference type="Ensembl" id="ENSAPLT00020008631.1">
    <property type="protein sequence ID" value="ENSAPLP00020008016.1"/>
    <property type="gene ID" value="ENSAPLG00020005902.1"/>
</dbReference>
<reference evidence="11" key="3">
    <citation type="submission" date="2025-09" db="UniProtKB">
        <authorList>
            <consortium name="Ensembl"/>
        </authorList>
    </citation>
    <scope>IDENTIFICATION</scope>
</reference>
<dbReference type="Pfam" id="PF17823">
    <property type="entry name" value="DUF5585"/>
    <property type="match status" value="1"/>
</dbReference>
<dbReference type="Proteomes" id="UP000694400">
    <property type="component" value="Chromosome 1"/>
</dbReference>
<evidence type="ECO:0000256" key="4">
    <source>
        <dbReference type="ARBA" id="ARBA00022989"/>
    </source>
</evidence>
<dbReference type="InterPro" id="IPR013980">
    <property type="entry name" value="MANSC_dom"/>
</dbReference>
<keyword evidence="5 8" id="KW-0472">Membrane</keyword>
<dbReference type="PROSITE" id="PS50986">
    <property type="entry name" value="MANSC"/>
    <property type="match status" value="1"/>
</dbReference>
<evidence type="ECO:0000256" key="7">
    <source>
        <dbReference type="SAM" id="MobiDB-lite"/>
    </source>
</evidence>
<dbReference type="PANTHER" id="PTHR46876:SF3">
    <property type="entry name" value="MANSC DOMAIN CONTAINING 1"/>
    <property type="match status" value="1"/>
</dbReference>
<dbReference type="GO" id="GO:0016020">
    <property type="term" value="C:membrane"/>
    <property type="evidence" value="ECO:0007669"/>
    <property type="project" value="UniProtKB-SubCell"/>
</dbReference>
<dbReference type="InterPro" id="IPR041056">
    <property type="entry name" value="DUF5585"/>
</dbReference>
<feature type="region of interest" description="Disordered" evidence="7">
    <location>
        <begin position="231"/>
        <end position="269"/>
    </location>
</feature>
<dbReference type="AlphaFoldDB" id="A0A8B9Z9I3"/>
<dbReference type="Pfam" id="PF07502">
    <property type="entry name" value="MANEC"/>
    <property type="match status" value="1"/>
</dbReference>